<sequence>MSYRYFFLVLIIGGFLRADALDAKIESLMGERAYHVNKHFLERLFKNRSAFYQSGRLNSLKLLNTLKENGLLSFNFDKPSVLKVTFKAQSNPLVFAKSINDSLSMMGYSYVLPIKMQSDLGTNTFSYELKTEYVLDPNILIETMSKHGFNFVDIRRVSLKEWEYDFNLQEIKLPNARALVLSSEPMELKEASGKYWFSVNQNAYLQVSSNNPLWKPKIVFYDSHLKIIQIISEKHQQQEIALNLLDGVRFIQITDARNPNILKNGISVVYDVMHD</sequence>
<dbReference type="HOGENOM" id="CLU_087952_0_0_7"/>
<evidence type="ECO:0000313" key="1">
    <source>
        <dbReference type="EMBL" id="AFI06084.1"/>
    </source>
</evidence>
<gene>
    <name evidence="1" type="ordered locus">HCD_05410</name>
</gene>
<evidence type="ECO:0000313" key="2">
    <source>
        <dbReference type="Proteomes" id="UP000005013"/>
    </source>
</evidence>
<dbReference type="PATRIC" id="fig|1163745.3.peg.1144"/>
<dbReference type="EMBL" id="CP003481">
    <property type="protein sequence ID" value="AFI06084.1"/>
    <property type="molecule type" value="Genomic_DNA"/>
</dbReference>
<reference evidence="1 2" key="1">
    <citation type="journal article" date="2013" name="PLoS ONE">
        <title>Sequence Divergence and Conservation in Genomes ofHelicobacter cetorum Strains from a Dolphin and a Whale.</title>
        <authorList>
            <person name="Kersulyte D."/>
            <person name="Rossi M."/>
            <person name="Berg D.E."/>
        </authorList>
    </citation>
    <scope>NUCLEOTIDE SEQUENCE [LARGE SCALE GENOMIC DNA]</scope>
    <source>
        <strain evidence="1 2">MIT 99-5656</strain>
    </source>
</reference>
<proteinExistence type="predicted"/>
<accession>I0ET15</accession>
<protein>
    <recommendedName>
        <fullName evidence="3">Periplasmic protein</fullName>
    </recommendedName>
</protein>
<evidence type="ECO:0008006" key="3">
    <source>
        <dbReference type="Google" id="ProtNLM"/>
    </source>
</evidence>
<name>I0ET15_HELCM</name>
<dbReference type="OrthoDB" id="5338450at2"/>
<dbReference type="AlphaFoldDB" id="I0ET15"/>
<keyword evidence="2" id="KW-1185">Reference proteome</keyword>
<dbReference type="KEGG" id="hcm:HCD_05410"/>
<dbReference type="Proteomes" id="UP000005013">
    <property type="component" value="Chromosome"/>
</dbReference>
<dbReference type="eggNOG" id="ENOG503190V">
    <property type="taxonomic scope" value="Bacteria"/>
</dbReference>
<dbReference type="RefSeq" id="WP_014659572.1">
    <property type="nucleotide sequence ID" value="NC_017735.1"/>
</dbReference>
<dbReference type="STRING" id="1163745.HCD_05410"/>
<organism evidence="1 2">
    <name type="scientific">Helicobacter cetorum (strain ATCC BAA-540 / CCUG 52418 / MIT 99-5656)</name>
    <dbReference type="NCBI Taxonomy" id="1163745"/>
    <lineage>
        <taxon>Bacteria</taxon>
        <taxon>Pseudomonadati</taxon>
        <taxon>Campylobacterota</taxon>
        <taxon>Epsilonproteobacteria</taxon>
        <taxon>Campylobacterales</taxon>
        <taxon>Helicobacteraceae</taxon>
        <taxon>Helicobacter</taxon>
    </lineage>
</organism>